<dbReference type="AlphaFoldDB" id="A0A1S1UH23"/>
<evidence type="ECO:0000313" key="8">
    <source>
        <dbReference type="Proteomes" id="UP000179840"/>
    </source>
</evidence>
<feature type="transmembrane region" description="Helical" evidence="6">
    <location>
        <begin position="218"/>
        <end position="238"/>
    </location>
</feature>
<feature type="transmembrane region" description="Helical" evidence="6">
    <location>
        <begin position="176"/>
        <end position="197"/>
    </location>
</feature>
<feature type="transmembrane region" description="Helical" evidence="6">
    <location>
        <begin position="150"/>
        <end position="170"/>
    </location>
</feature>
<feature type="transmembrane region" description="Helical" evidence="6">
    <location>
        <begin position="117"/>
        <end position="138"/>
    </location>
</feature>
<dbReference type="InterPro" id="IPR044550">
    <property type="entry name" value="WzxE"/>
</dbReference>
<dbReference type="GO" id="GO:0005886">
    <property type="term" value="C:plasma membrane"/>
    <property type="evidence" value="ECO:0007669"/>
    <property type="project" value="UniProtKB-SubCell"/>
</dbReference>
<dbReference type="InterPro" id="IPR050833">
    <property type="entry name" value="Poly_Biosynth_Transport"/>
</dbReference>
<name>A0A1S1UH23_9BURK</name>
<evidence type="ECO:0000256" key="6">
    <source>
        <dbReference type="SAM" id="Phobius"/>
    </source>
</evidence>
<feature type="transmembrane region" description="Helical" evidence="6">
    <location>
        <begin position="258"/>
        <end position="279"/>
    </location>
</feature>
<organism evidence="7 8">
    <name type="scientific">Janthinobacterium lividum</name>
    <dbReference type="NCBI Taxonomy" id="29581"/>
    <lineage>
        <taxon>Bacteria</taxon>
        <taxon>Pseudomonadati</taxon>
        <taxon>Pseudomonadota</taxon>
        <taxon>Betaproteobacteria</taxon>
        <taxon>Burkholderiales</taxon>
        <taxon>Oxalobacteraceae</taxon>
        <taxon>Janthinobacterium</taxon>
    </lineage>
</organism>
<dbReference type="EMBL" id="LFKP01000003">
    <property type="protein sequence ID" value="OHV98473.1"/>
    <property type="molecule type" value="Genomic_DNA"/>
</dbReference>
<keyword evidence="2" id="KW-1003">Cell membrane</keyword>
<reference evidence="7 8" key="1">
    <citation type="submission" date="2015-06" db="EMBL/GenBank/DDBJ databases">
        <title>Draft genome sequencing of a biphenyl-degrading bacterium, Janthinobacterium lividum MEG1.</title>
        <authorList>
            <person name="Shimodaira J."/>
            <person name="Hatta T."/>
        </authorList>
    </citation>
    <scope>NUCLEOTIDE SEQUENCE [LARGE SCALE GENOMIC DNA]</scope>
    <source>
        <strain evidence="7 8">MEG1</strain>
    </source>
</reference>
<evidence type="ECO:0000256" key="4">
    <source>
        <dbReference type="ARBA" id="ARBA00022989"/>
    </source>
</evidence>
<feature type="transmembrane region" description="Helical" evidence="6">
    <location>
        <begin position="85"/>
        <end position="111"/>
    </location>
</feature>
<dbReference type="RefSeq" id="WP_071075651.1">
    <property type="nucleotide sequence ID" value="NZ_LFKP01000003.1"/>
</dbReference>
<dbReference type="PANTHER" id="PTHR30250">
    <property type="entry name" value="PST FAMILY PREDICTED COLANIC ACID TRANSPORTER"/>
    <property type="match status" value="1"/>
</dbReference>
<feature type="transmembrane region" description="Helical" evidence="6">
    <location>
        <begin position="42"/>
        <end position="64"/>
    </location>
</feature>
<feature type="transmembrane region" description="Helical" evidence="6">
    <location>
        <begin position="364"/>
        <end position="384"/>
    </location>
</feature>
<protein>
    <submittedName>
        <fullName evidence="7">WzxB protein</fullName>
    </submittedName>
</protein>
<dbReference type="PANTHER" id="PTHR30250:SF30">
    <property type="entry name" value="LIPID III FLIPPASE"/>
    <property type="match status" value="1"/>
</dbReference>
<dbReference type="GO" id="GO:0009246">
    <property type="term" value="P:enterobacterial common antigen biosynthetic process"/>
    <property type="evidence" value="ECO:0007669"/>
    <property type="project" value="InterPro"/>
</dbReference>
<comment type="subcellular location">
    <subcellularLocation>
        <location evidence="1">Cell membrane</location>
        <topology evidence="1">Multi-pass membrane protein</topology>
    </subcellularLocation>
</comment>
<comment type="caution">
    <text evidence="7">The sequence shown here is derived from an EMBL/GenBank/DDBJ whole genome shotgun (WGS) entry which is preliminary data.</text>
</comment>
<keyword evidence="4 6" id="KW-1133">Transmembrane helix</keyword>
<keyword evidence="3 6" id="KW-0812">Transmembrane</keyword>
<dbReference type="Proteomes" id="UP000179840">
    <property type="component" value="Unassembled WGS sequence"/>
</dbReference>
<feature type="transmembrane region" description="Helical" evidence="6">
    <location>
        <begin position="299"/>
        <end position="316"/>
    </location>
</feature>
<feature type="transmembrane region" description="Helical" evidence="6">
    <location>
        <begin position="390"/>
        <end position="411"/>
    </location>
</feature>
<evidence type="ECO:0000313" key="7">
    <source>
        <dbReference type="EMBL" id="OHV98473.1"/>
    </source>
</evidence>
<evidence type="ECO:0000256" key="3">
    <source>
        <dbReference type="ARBA" id="ARBA00022692"/>
    </source>
</evidence>
<feature type="transmembrane region" description="Helical" evidence="6">
    <location>
        <begin position="336"/>
        <end position="357"/>
    </location>
</feature>
<gene>
    <name evidence="7" type="ORF">AKG95_04365</name>
</gene>
<dbReference type="CDD" id="cd13125">
    <property type="entry name" value="MATE_like_10"/>
    <property type="match status" value="1"/>
</dbReference>
<sequence length="416" mass="45375">MKKLLTVTLFSGLLTLLRMASGFVIAKVVAVYTGPSGIAMLGQVQSLITALNGVVAAPAGNGVVRYTAQHHEAGPQACAPWWKAALNWICLLMAVMIPVICLCAQPLAILVFGEARYFWLVIMAALALPFSAANILIASILNGQQQYRRYVGLGIVSVLIATVIMVVLVVRENLNGALIAAVLFSGISGLVMLLGVVRQPWCRLRFWWGRASKAELRGIGTYVVMAVTTALTMPMALLVVRNILVSKTGWEQAGQWQAVWKISEVYLGVITMALSTYFLPKLVSLTGSDAILKEIRSTAKIVMPIVALLAVGVYVLRDVALTLLFTEAFRAARDLFAMQLVGDVLKILSFLYAYPMVSRGATRWFMAAEVIFALLFIVLSYFLIGQYGAHGANAAYAVSYFCYLIFAWANVRNFSR</sequence>
<evidence type="ECO:0000256" key="5">
    <source>
        <dbReference type="ARBA" id="ARBA00023136"/>
    </source>
</evidence>
<keyword evidence="5 6" id="KW-0472">Membrane</keyword>
<proteinExistence type="predicted"/>
<evidence type="ECO:0000256" key="1">
    <source>
        <dbReference type="ARBA" id="ARBA00004651"/>
    </source>
</evidence>
<accession>A0A1S1UH23</accession>
<evidence type="ECO:0000256" key="2">
    <source>
        <dbReference type="ARBA" id="ARBA00022475"/>
    </source>
</evidence>